<keyword evidence="2" id="KW-1185">Reference proteome</keyword>
<proteinExistence type="predicted"/>
<comment type="caution">
    <text evidence="1">The sequence shown here is derived from an EMBL/GenBank/DDBJ whole genome shotgun (WGS) entry which is preliminary data.</text>
</comment>
<dbReference type="AlphaFoldDB" id="A0A8S3V6I2"/>
<reference evidence="1" key="1">
    <citation type="submission" date="2021-03" db="EMBL/GenBank/DDBJ databases">
        <authorList>
            <person name="Bekaert M."/>
        </authorList>
    </citation>
    <scope>NUCLEOTIDE SEQUENCE</scope>
</reference>
<name>A0A8S3V6I2_MYTED</name>
<evidence type="ECO:0000313" key="2">
    <source>
        <dbReference type="Proteomes" id="UP000683360"/>
    </source>
</evidence>
<organism evidence="1 2">
    <name type="scientific">Mytilus edulis</name>
    <name type="common">Blue mussel</name>
    <dbReference type="NCBI Taxonomy" id="6550"/>
    <lineage>
        <taxon>Eukaryota</taxon>
        <taxon>Metazoa</taxon>
        <taxon>Spiralia</taxon>
        <taxon>Lophotrochozoa</taxon>
        <taxon>Mollusca</taxon>
        <taxon>Bivalvia</taxon>
        <taxon>Autobranchia</taxon>
        <taxon>Pteriomorphia</taxon>
        <taxon>Mytilida</taxon>
        <taxon>Mytiloidea</taxon>
        <taxon>Mytilidae</taxon>
        <taxon>Mytilinae</taxon>
        <taxon>Mytilus</taxon>
    </lineage>
</organism>
<dbReference type="OrthoDB" id="6138682at2759"/>
<dbReference type="EMBL" id="CAJPWZ010003160">
    <property type="protein sequence ID" value="CAG2253705.1"/>
    <property type="molecule type" value="Genomic_DNA"/>
</dbReference>
<protein>
    <submittedName>
        <fullName evidence="1">ZFPM2</fullName>
    </submittedName>
</protein>
<sequence length="195" mass="22578">MDYQVCTMKELSKQPVARLIVPTKDQDLSSKIENEWQQGNVNPQQSSIEVNYITTGSVVIWVKVDLPLFLDIQKFYPALDNLVNDIFKKYKKYAVNLSLYCVQIYDIATGYVDNIADEFHCGDCELKCNTLDNFISHKKTRCFQHILPEAIERLGGLQLKLECDHMKTKPLDPNNQNMSLDIVYQLSHIKKENSW</sequence>
<evidence type="ECO:0000313" key="1">
    <source>
        <dbReference type="EMBL" id="CAG2253705.1"/>
    </source>
</evidence>
<dbReference type="Proteomes" id="UP000683360">
    <property type="component" value="Unassembled WGS sequence"/>
</dbReference>
<gene>
    <name evidence="1" type="ORF">MEDL_65188</name>
</gene>
<accession>A0A8S3V6I2</accession>